<accession>A0AAV7MJ67</accession>
<reference evidence="2" key="1">
    <citation type="journal article" date="2022" name="bioRxiv">
        <title>Sequencing and chromosome-scale assembly of the giantPleurodeles waltlgenome.</title>
        <authorList>
            <person name="Brown T."/>
            <person name="Elewa A."/>
            <person name="Iarovenko S."/>
            <person name="Subramanian E."/>
            <person name="Araus A.J."/>
            <person name="Petzold A."/>
            <person name="Susuki M."/>
            <person name="Suzuki K.-i.T."/>
            <person name="Hayashi T."/>
            <person name="Toyoda A."/>
            <person name="Oliveira C."/>
            <person name="Osipova E."/>
            <person name="Leigh N.D."/>
            <person name="Simon A."/>
            <person name="Yun M.H."/>
        </authorList>
    </citation>
    <scope>NUCLEOTIDE SEQUENCE</scope>
    <source>
        <strain evidence="2">20211129_DDA</strain>
        <tissue evidence="2">Liver</tissue>
    </source>
</reference>
<proteinExistence type="predicted"/>
<dbReference type="Proteomes" id="UP001066276">
    <property type="component" value="Chromosome 9"/>
</dbReference>
<comment type="caution">
    <text evidence="2">The sequence shown here is derived from an EMBL/GenBank/DDBJ whole genome shotgun (WGS) entry which is preliminary data.</text>
</comment>
<feature type="region of interest" description="Disordered" evidence="1">
    <location>
        <begin position="1"/>
        <end position="44"/>
    </location>
</feature>
<feature type="compositionally biased region" description="Basic and acidic residues" evidence="1">
    <location>
        <begin position="7"/>
        <end position="18"/>
    </location>
</feature>
<keyword evidence="3" id="KW-1185">Reference proteome</keyword>
<dbReference type="EMBL" id="JANPWB010000013">
    <property type="protein sequence ID" value="KAJ1103572.1"/>
    <property type="molecule type" value="Genomic_DNA"/>
</dbReference>
<dbReference type="AlphaFoldDB" id="A0AAV7MJ67"/>
<feature type="region of interest" description="Disordered" evidence="1">
    <location>
        <begin position="82"/>
        <end position="107"/>
    </location>
</feature>
<evidence type="ECO:0000256" key="1">
    <source>
        <dbReference type="SAM" id="MobiDB-lite"/>
    </source>
</evidence>
<organism evidence="2 3">
    <name type="scientific">Pleurodeles waltl</name>
    <name type="common">Iberian ribbed newt</name>
    <dbReference type="NCBI Taxonomy" id="8319"/>
    <lineage>
        <taxon>Eukaryota</taxon>
        <taxon>Metazoa</taxon>
        <taxon>Chordata</taxon>
        <taxon>Craniata</taxon>
        <taxon>Vertebrata</taxon>
        <taxon>Euteleostomi</taxon>
        <taxon>Amphibia</taxon>
        <taxon>Batrachia</taxon>
        <taxon>Caudata</taxon>
        <taxon>Salamandroidea</taxon>
        <taxon>Salamandridae</taxon>
        <taxon>Pleurodelinae</taxon>
        <taxon>Pleurodeles</taxon>
    </lineage>
</organism>
<evidence type="ECO:0000313" key="3">
    <source>
        <dbReference type="Proteomes" id="UP001066276"/>
    </source>
</evidence>
<gene>
    <name evidence="2" type="ORF">NDU88_000993</name>
</gene>
<evidence type="ECO:0000313" key="2">
    <source>
        <dbReference type="EMBL" id="KAJ1103572.1"/>
    </source>
</evidence>
<protein>
    <submittedName>
        <fullName evidence="2">Uncharacterized protein</fullName>
    </submittedName>
</protein>
<sequence>MDPEDAPPDHRAQKERDGGGGAGPWAEAEAQWLHSGKERGSPKVLWKPGAAFDLDRPRSLVWRPLEEQCERRLPEAVLGEPRVIDGRRKRGGSLSPKRVQKKRDDDGGAVLWAVEKDLRQHSDEERAACGGVEPQGCI</sequence>
<name>A0AAV7MJ67_PLEWA</name>